<name>A0AA38S3A5_9PEZI</name>
<gene>
    <name evidence="3" type="ORF">NKR19_g74</name>
</gene>
<dbReference type="PANTHER" id="PTHR21193:SF3">
    <property type="entry name" value="OXIDOREDUCTASE-LIKE DOMAIN-CONTAINING PROTEIN 1"/>
    <property type="match status" value="1"/>
</dbReference>
<dbReference type="PANTHER" id="PTHR21193">
    <property type="entry name" value="OXIDOREDUCTASE-LIKE DOMAIN-CONTAINING PROTEIN 1"/>
    <property type="match status" value="1"/>
</dbReference>
<proteinExistence type="predicted"/>
<protein>
    <submittedName>
        <fullName evidence="3">Oxidoreductase-like protein</fullName>
    </submittedName>
</protein>
<keyword evidence="4" id="KW-1185">Reference proteome</keyword>
<feature type="compositionally biased region" description="Low complexity" evidence="1">
    <location>
        <begin position="220"/>
        <end position="230"/>
    </location>
</feature>
<comment type="caution">
    <text evidence="3">The sequence shown here is derived from an EMBL/GenBank/DDBJ whole genome shotgun (WGS) entry which is preliminary data.</text>
</comment>
<feature type="region of interest" description="Disordered" evidence="1">
    <location>
        <begin position="21"/>
        <end position="124"/>
    </location>
</feature>
<accession>A0AA38S3A5</accession>
<dbReference type="InterPro" id="IPR019180">
    <property type="entry name" value="Oxidoreductase-like_N"/>
</dbReference>
<dbReference type="Proteomes" id="UP001174691">
    <property type="component" value="Unassembled WGS sequence"/>
</dbReference>
<dbReference type="Pfam" id="PF09791">
    <property type="entry name" value="Oxidored-like"/>
    <property type="match status" value="1"/>
</dbReference>
<dbReference type="InterPro" id="IPR039251">
    <property type="entry name" value="OXLD1"/>
</dbReference>
<dbReference type="GO" id="GO:0005739">
    <property type="term" value="C:mitochondrion"/>
    <property type="evidence" value="ECO:0007669"/>
    <property type="project" value="TreeGrafter"/>
</dbReference>
<evidence type="ECO:0000256" key="1">
    <source>
        <dbReference type="SAM" id="MobiDB-lite"/>
    </source>
</evidence>
<feature type="region of interest" description="Disordered" evidence="1">
    <location>
        <begin position="220"/>
        <end position="255"/>
    </location>
</feature>
<dbReference type="AlphaFoldDB" id="A0AA38S3A5"/>
<evidence type="ECO:0000259" key="2">
    <source>
        <dbReference type="Pfam" id="PF09791"/>
    </source>
</evidence>
<evidence type="ECO:0000313" key="4">
    <source>
        <dbReference type="Proteomes" id="UP001174691"/>
    </source>
</evidence>
<reference evidence="3" key="1">
    <citation type="submission" date="2022-07" db="EMBL/GenBank/DDBJ databases">
        <title>Fungi with potential for degradation of polypropylene.</title>
        <authorList>
            <person name="Gostincar C."/>
        </authorList>
    </citation>
    <scope>NUCLEOTIDE SEQUENCE</scope>
    <source>
        <strain evidence="3">EXF-13287</strain>
    </source>
</reference>
<organism evidence="3 4">
    <name type="scientific">Coniochaeta hoffmannii</name>
    <dbReference type="NCBI Taxonomy" id="91930"/>
    <lineage>
        <taxon>Eukaryota</taxon>
        <taxon>Fungi</taxon>
        <taxon>Dikarya</taxon>
        <taxon>Ascomycota</taxon>
        <taxon>Pezizomycotina</taxon>
        <taxon>Sordariomycetes</taxon>
        <taxon>Sordariomycetidae</taxon>
        <taxon>Coniochaetales</taxon>
        <taxon>Coniochaetaceae</taxon>
        <taxon>Coniochaeta</taxon>
    </lineage>
</organism>
<evidence type="ECO:0000313" key="3">
    <source>
        <dbReference type="EMBL" id="KAJ9165807.1"/>
    </source>
</evidence>
<feature type="domain" description="Oxidoreductase-like" evidence="2">
    <location>
        <begin position="156"/>
        <end position="199"/>
    </location>
</feature>
<dbReference type="EMBL" id="JANBVN010000001">
    <property type="protein sequence ID" value="KAJ9165807.1"/>
    <property type="molecule type" value="Genomic_DNA"/>
</dbReference>
<sequence>MRRTLVNPRTAARSLAQAALLRQPRRMFATPPIKNQSPPDPLDRSNEQAMPLGPYYDSIILDPQPIPDEKPEEPPTSTTDEAPSPPSKAPRGRKPKDDASKTATSPISSSPPIPTPSATTPPTGEAKARIVFGSSLSGPAERAERLAAIRSKSRLIAGVMVPPRPEEPDNCCMSGCVNCVWDRYRDEMEWWATANAEAERRLRAQEAGVGATAAAESVTATSPAVTTGSSMGFADRGGAPATSMDDDGGGSAGNWDIGNVAGQGVGGTLTRDFWDDELYKNVPVGIREFMKQEKRLKEKHMKEGTLGG</sequence>